<accession>A0A5M6IEK8</accession>
<dbReference type="PANTHER" id="PTHR45947">
    <property type="entry name" value="SULFOQUINOVOSYL TRANSFERASE SQD2"/>
    <property type="match status" value="1"/>
</dbReference>
<dbReference type="EMBL" id="VWPJ01000003">
    <property type="protein sequence ID" value="KAA5606716.1"/>
    <property type="molecule type" value="Genomic_DNA"/>
</dbReference>
<protein>
    <submittedName>
        <fullName evidence="2">Glycosyltransferase</fullName>
    </submittedName>
</protein>
<dbReference type="GO" id="GO:0016757">
    <property type="term" value="F:glycosyltransferase activity"/>
    <property type="evidence" value="ECO:0007669"/>
    <property type="project" value="InterPro"/>
</dbReference>
<comment type="caution">
    <text evidence="2">The sequence shown here is derived from an EMBL/GenBank/DDBJ whole genome shotgun (WGS) entry which is preliminary data.</text>
</comment>
<dbReference type="Gene3D" id="3.40.50.2000">
    <property type="entry name" value="Glycogen Phosphorylase B"/>
    <property type="match status" value="2"/>
</dbReference>
<dbReference type="Pfam" id="PF00534">
    <property type="entry name" value="Glycos_transf_1"/>
    <property type="match status" value="1"/>
</dbReference>
<reference evidence="2 3" key="1">
    <citation type="submission" date="2019-09" db="EMBL/GenBank/DDBJ databases">
        <title>Genome sequence of Roseospira marina, one of the more divergent members of the non-sulfur purple photosynthetic bacterial family, the Rhodospirillaceae.</title>
        <authorList>
            <person name="Meyer T."/>
            <person name="Kyndt J."/>
        </authorList>
    </citation>
    <scope>NUCLEOTIDE SEQUENCE [LARGE SCALE GENOMIC DNA]</scope>
    <source>
        <strain evidence="2 3">DSM 15113</strain>
    </source>
</reference>
<gene>
    <name evidence="2" type="ORF">F1188_05130</name>
</gene>
<dbReference type="SUPFAM" id="SSF53756">
    <property type="entry name" value="UDP-Glycosyltransferase/glycogen phosphorylase"/>
    <property type="match status" value="1"/>
</dbReference>
<evidence type="ECO:0000313" key="3">
    <source>
        <dbReference type="Proteomes" id="UP000324065"/>
    </source>
</evidence>
<dbReference type="OrthoDB" id="9802525at2"/>
<keyword evidence="3" id="KW-1185">Reference proteome</keyword>
<dbReference type="Proteomes" id="UP000324065">
    <property type="component" value="Unassembled WGS sequence"/>
</dbReference>
<evidence type="ECO:0000259" key="1">
    <source>
        <dbReference type="Pfam" id="PF00534"/>
    </source>
</evidence>
<keyword evidence="2" id="KW-0808">Transferase</keyword>
<proteinExistence type="predicted"/>
<sequence length="439" mass="47411">MILSRTASHPTPRPVPQPLTIAVLVTLARGPGAGGHVKCWERFAEAAASLPAGTLDLTVYTMEDVETVTPLTEHVRFHGLPPAFGTARVPFLEQGAGHTDLASHHRRLARALCNADVLHTTDTFTFAKTARRVARRRGAALTASIHTDLPAFTAVYSREILARLTGTGWLGRRVLDDLDVPGRLGRDAGRKVARFLAACDRVLVSKAADRTLANGILGPERVSWLRRGIDLERFHPRHRDRARLRIDLGVPADRPLLLFVGRADDSKRLMTLGQAARRLIDAGHPVHVLAVGEGNRRRDLLDLLGPENATAPGALPQDALPHLYASADLFVFPSESEVSPNVVLEARACGLPVVLSARDGGARFVEKPGTDGILVETQDPAAWAAAIAPLLNDPSARDALGARARAVVERTVPTWRDVLEADLLPVWQAAAQAHGRPRS</sequence>
<dbReference type="AlphaFoldDB" id="A0A5M6IEK8"/>
<organism evidence="2 3">
    <name type="scientific">Roseospira marina</name>
    <dbReference type="NCBI Taxonomy" id="140057"/>
    <lineage>
        <taxon>Bacteria</taxon>
        <taxon>Pseudomonadati</taxon>
        <taxon>Pseudomonadota</taxon>
        <taxon>Alphaproteobacteria</taxon>
        <taxon>Rhodospirillales</taxon>
        <taxon>Rhodospirillaceae</taxon>
        <taxon>Roseospira</taxon>
    </lineage>
</organism>
<dbReference type="InterPro" id="IPR001296">
    <property type="entry name" value="Glyco_trans_1"/>
</dbReference>
<feature type="domain" description="Glycosyl transferase family 1" evidence="1">
    <location>
        <begin position="241"/>
        <end position="406"/>
    </location>
</feature>
<evidence type="ECO:0000313" key="2">
    <source>
        <dbReference type="EMBL" id="KAA5606716.1"/>
    </source>
</evidence>
<name>A0A5M6IEK8_9PROT</name>
<dbReference type="PANTHER" id="PTHR45947:SF3">
    <property type="entry name" value="SULFOQUINOVOSYL TRANSFERASE SQD2"/>
    <property type="match status" value="1"/>
</dbReference>
<dbReference type="InterPro" id="IPR050194">
    <property type="entry name" value="Glycosyltransferase_grp1"/>
</dbReference>